<sequence>MTAELSDFNSGVYRGKVHHMRREPVRHGFSYDFGMLVLDLDEISQLQDCSRWFSATGFAPISFRAGDYLSRDVAAGQEYCVRSLKMRLELKLRQLGADQACERLVFAGQVRHFGLYFSPVNFFFGYCEGQARYMLAEVSNTPWNERHYYLVDLAEVDVSQPGKVVDITDKVFHVSPFMDLDMKYLWRVSPPADSLRIGIENRREQKLFSAQLELSRQPFNAGALAGMVRRFPLMTGRIVAGIYWHALRLFIKKVPFVGHPGGLKTSTQGSDAGSQSTQEQGQTIRRTEQWKQQ</sequence>
<feature type="region of interest" description="Disordered" evidence="1">
    <location>
        <begin position="262"/>
        <end position="293"/>
    </location>
</feature>
<feature type="compositionally biased region" description="Polar residues" evidence="1">
    <location>
        <begin position="264"/>
        <end position="284"/>
    </location>
</feature>
<protein>
    <submittedName>
        <fullName evidence="2">DUF1365 domain-containing protein</fullName>
    </submittedName>
</protein>
<keyword evidence="3" id="KW-1185">Reference proteome</keyword>
<accession>A0ABV7GC23</accession>
<dbReference type="PANTHER" id="PTHR33973">
    <property type="entry name" value="OS07G0153300 PROTEIN"/>
    <property type="match status" value="1"/>
</dbReference>
<dbReference type="InterPro" id="IPR010775">
    <property type="entry name" value="DUF1365"/>
</dbReference>
<organism evidence="2 3">
    <name type="scientific">Shewanella submarina</name>
    <dbReference type="NCBI Taxonomy" id="2016376"/>
    <lineage>
        <taxon>Bacteria</taxon>
        <taxon>Pseudomonadati</taxon>
        <taxon>Pseudomonadota</taxon>
        <taxon>Gammaproteobacteria</taxon>
        <taxon>Alteromonadales</taxon>
        <taxon>Shewanellaceae</taxon>
        <taxon>Shewanella</taxon>
    </lineage>
</organism>
<dbReference type="Proteomes" id="UP001595621">
    <property type="component" value="Unassembled WGS sequence"/>
</dbReference>
<evidence type="ECO:0000256" key="1">
    <source>
        <dbReference type="SAM" id="MobiDB-lite"/>
    </source>
</evidence>
<gene>
    <name evidence="2" type="ORF">ACFOE0_05150</name>
</gene>
<dbReference type="PANTHER" id="PTHR33973:SF4">
    <property type="entry name" value="OS07G0153300 PROTEIN"/>
    <property type="match status" value="1"/>
</dbReference>
<evidence type="ECO:0000313" key="3">
    <source>
        <dbReference type="Proteomes" id="UP001595621"/>
    </source>
</evidence>
<reference evidence="3" key="1">
    <citation type="journal article" date="2019" name="Int. J. Syst. Evol. Microbiol.">
        <title>The Global Catalogue of Microorganisms (GCM) 10K type strain sequencing project: providing services to taxonomists for standard genome sequencing and annotation.</title>
        <authorList>
            <consortium name="The Broad Institute Genomics Platform"/>
            <consortium name="The Broad Institute Genome Sequencing Center for Infectious Disease"/>
            <person name="Wu L."/>
            <person name="Ma J."/>
        </authorList>
    </citation>
    <scope>NUCLEOTIDE SEQUENCE [LARGE SCALE GENOMIC DNA]</scope>
    <source>
        <strain evidence="3">KCTC 52277</strain>
    </source>
</reference>
<comment type="caution">
    <text evidence="2">The sequence shown here is derived from an EMBL/GenBank/DDBJ whole genome shotgun (WGS) entry which is preliminary data.</text>
</comment>
<proteinExistence type="predicted"/>
<evidence type="ECO:0000313" key="2">
    <source>
        <dbReference type="EMBL" id="MFC3137575.1"/>
    </source>
</evidence>
<dbReference type="RefSeq" id="WP_248935166.1">
    <property type="nucleotide sequence ID" value="NZ_JAKILF010000002.1"/>
</dbReference>
<dbReference type="EMBL" id="JBHRTD010000006">
    <property type="protein sequence ID" value="MFC3137575.1"/>
    <property type="molecule type" value="Genomic_DNA"/>
</dbReference>
<name>A0ABV7GC23_9GAMM</name>
<dbReference type="Pfam" id="PF07103">
    <property type="entry name" value="DUF1365"/>
    <property type="match status" value="1"/>
</dbReference>